<dbReference type="InterPro" id="IPR000748">
    <property type="entry name" value="PsdUridine_synth_RsuA/RluB/E/F"/>
</dbReference>
<evidence type="ECO:0000256" key="6">
    <source>
        <dbReference type="PROSITE-ProRule" id="PRU00182"/>
    </source>
</evidence>
<organism evidence="9 10">
    <name type="scientific">Pseudomonas turukhanskensis</name>
    <dbReference type="NCBI Taxonomy" id="1806536"/>
    <lineage>
        <taxon>Bacteria</taxon>
        <taxon>Pseudomonadati</taxon>
        <taxon>Pseudomonadota</taxon>
        <taxon>Gammaproteobacteria</taxon>
        <taxon>Pseudomonadales</taxon>
        <taxon>Pseudomonadaceae</taxon>
        <taxon>Pseudomonas</taxon>
    </lineage>
</organism>
<protein>
    <recommendedName>
        <fullName evidence="7">Pseudouridine synthase</fullName>
        <ecNumber evidence="7">5.4.99.-</ecNumber>
    </recommendedName>
</protein>
<evidence type="ECO:0000256" key="5">
    <source>
        <dbReference type="ARBA" id="ARBA00037590"/>
    </source>
</evidence>
<evidence type="ECO:0000256" key="1">
    <source>
        <dbReference type="ARBA" id="ARBA00008348"/>
    </source>
</evidence>
<dbReference type="FunFam" id="3.30.70.1560:FF:000001">
    <property type="entry name" value="Pseudouridine synthase"/>
    <property type="match status" value="1"/>
</dbReference>
<dbReference type="RefSeq" id="WP_271194295.1">
    <property type="nucleotide sequence ID" value="NZ_BSFN01000002.1"/>
</dbReference>
<accession>A0A9W6K4G4</accession>
<evidence type="ECO:0000256" key="7">
    <source>
        <dbReference type="RuleBase" id="RU003887"/>
    </source>
</evidence>
<dbReference type="Gene3D" id="3.30.70.1560">
    <property type="entry name" value="Alpha-L RNA-binding motif"/>
    <property type="match status" value="1"/>
</dbReference>
<keyword evidence="3 7" id="KW-0413">Isomerase</keyword>
<evidence type="ECO:0000256" key="2">
    <source>
        <dbReference type="ARBA" id="ARBA00022884"/>
    </source>
</evidence>
<comment type="catalytic activity">
    <reaction evidence="4">
        <text>uridine(516) in 16S rRNA = pseudouridine(516) in 16S rRNA</text>
        <dbReference type="Rhea" id="RHEA:38867"/>
        <dbReference type="Rhea" id="RHEA-COMP:10089"/>
        <dbReference type="Rhea" id="RHEA-COMP:10090"/>
        <dbReference type="ChEBI" id="CHEBI:65314"/>
        <dbReference type="ChEBI" id="CHEBI:65315"/>
        <dbReference type="EC" id="5.4.99.19"/>
    </reaction>
</comment>
<dbReference type="CDD" id="cd00165">
    <property type="entry name" value="S4"/>
    <property type="match status" value="1"/>
</dbReference>
<proteinExistence type="inferred from homology"/>
<dbReference type="PROSITE" id="PS50889">
    <property type="entry name" value="S4"/>
    <property type="match status" value="1"/>
</dbReference>
<dbReference type="InterPro" id="IPR020094">
    <property type="entry name" value="TruA/RsuA/RluB/E/F_N"/>
</dbReference>
<dbReference type="SUPFAM" id="SSF55120">
    <property type="entry name" value="Pseudouridine synthase"/>
    <property type="match status" value="1"/>
</dbReference>
<dbReference type="Proteomes" id="UP001143328">
    <property type="component" value="Unassembled WGS sequence"/>
</dbReference>
<evidence type="ECO:0000259" key="8">
    <source>
        <dbReference type="SMART" id="SM00363"/>
    </source>
</evidence>
<comment type="caution">
    <text evidence="9">The sequence shown here is derived from an EMBL/GenBank/DDBJ whole genome shotgun (WGS) entry which is preliminary data.</text>
</comment>
<dbReference type="InterPro" id="IPR018496">
    <property type="entry name" value="PsdUridine_synth_RsuA/RluB_CS"/>
</dbReference>
<dbReference type="SMART" id="SM00363">
    <property type="entry name" value="S4"/>
    <property type="match status" value="1"/>
</dbReference>
<dbReference type="GO" id="GO:0000455">
    <property type="term" value="P:enzyme-directed rRNA pseudouridine synthesis"/>
    <property type="evidence" value="ECO:0007669"/>
    <property type="project" value="UniProtKB-ARBA"/>
</dbReference>
<dbReference type="EMBL" id="BSFN01000002">
    <property type="protein sequence ID" value="GLK88071.1"/>
    <property type="molecule type" value="Genomic_DNA"/>
</dbReference>
<dbReference type="InterPro" id="IPR020103">
    <property type="entry name" value="PsdUridine_synth_cat_dom_sf"/>
</dbReference>
<dbReference type="InterPro" id="IPR006145">
    <property type="entry name" value="PsdUridine_synth_RsuA/RluA"/>
</dbReference>
<dbReference type="CDD" id="cd02553">
    <property type="entry name" value="PseudoU_synth_RsuA"/>
    <property type="match status" value="1"/>
</dbReference>
<dbReference type="SUPFAM" id="SSF55174">
    <property type="entry name" value="Alpha-L RNA-binding motif"/>
    <property type="match status" value="1"/>
</dbReference>
<dbReference type="PANTHER" id="PTHR47683">
    <property type="entry name" value="PSEUDOURIDINE SYNTHASE FAMILY PROTEIN-RELATED"/>
    <property type="match status" value="1"/>
</dbReference>
<feature type="domain" description="RNA-binding S4" evidence="8">
    <location>
        <begin position="1"/>
        <end position="58"/>
    </location>
</feature>
<dbReference type="InterPro" id="IPR036986">
    <property type="entry name" value="S4_RNA-bd_sf"/>
</dbReference>
<dbReference type="NCBIfam" id="TIGR00093">
    <property type="entry name" value="pseudouridine synthase"/>
    <property type="match status" value="1"/>
</dbReference>
<sequence length="230" mass="25893">MRLDRLLANLPTANRFDARQQLAAGRVKVDGIVVRDGLLDIREFQRVELDDTLLQAGKPALYFMLHKPAGYVSATEHDQHPTVLDLLPEAAEHNLHLAGRLDLTTTGLLLLTNDGHWSRRVTQPTSKQPKVYYVETEQVITADYITAFAQGMYFAFEDLTTLPAGLEILTPHSARLTLYEGRYHQVKRMFGHFQNKVVRLHRESVGPLVLDAALAPGQYRALTADEIARL</sequence>
<evidence type="ECO:0000313" key="9">
    <source>
        <dbReference type="EMBL" id="GLK88071.1"/>
    </source>
</evidence>
<dbReference type="GO" id="GO:0005829">
    <property type="term" value="C:cytosol"/>
    <property type="evidence" value="ECO:0007669"/>
    <property type="project" value="UniProtKB-ARBA"/>
</dbReference>
<keyword evidence="2 6" id="KW-0694">RNA-binding</keyword>
<dbReference type="GO" id="GO:0160136">
    <property type="term" value="F:16S rRNA pseudouridine(516) synthase activity"/>
    <property type="evidence" value="ECO:0007669"/>
    <property type="project" value="UniProtKB-EC"/>
</dbReference>
<dbReference type="PROSITE" id="PS01149">
    <property type="entry name" value="PSI_RSU"/>
    <property type="match status" value="1"/>
</dbReference>
<dbReference type="InterPro" id="IPR002942">
    <property type="entry name" value="S4_RNA-bd"/>
</dbReference>
<dbReference type="Gene3D" id="3.30.70.580">
    <property type="entry name" value="Pseudouridine synthase I, catalytic domain, N-terminal subdomain"/>
    <property type="match status" value="1"/>
</dbReference>
<dbReference type="InterPro" id="IPR050343">
    <property type="entry name" value="RsuA_PseudoU_synthase"/>
</dbReference>
<dbReference type="Pfam" id="PF01479">
    <property type="entry name" value="S4"/>
    <property type="match status" value="1"/>
</dbReference>
<dbReference type="Gene3D" id="3.10.290.10">
    <property type="entry name" value="RNA-binding S4 domain"/>
    <property type="match status" value="1"/>
</dbReference>
<dbReference type="AlphaFoldDB" id="A0A9W6K4G4"/>
<evidence type="ECO:0000256" key="4">
    <source>
        <dbReference type="ARBA" id="ARBA00036749"/>
    </source>
</evidence>
<dbReference type="PANTHER" id="PTHR47683:SF4">
    <property type="entry name" value="PSEUDOURIDINE SYNTHASE"/>
    <property type="match status" value="1"/>
</dbReference>
<dbReference type="EC" id="5.4.99.-" evidence="7"/>
<dbReference type="Pfam" id="PF00849">
    <property type="entry name" value="PseudoU_synth_2"/>
    <property type="match status" value="1"/>
</dbReference>
<comment type="similarity">
    <text evidence="1 7">Belongs to the pseudouridine synthase RsuA family.</text>
</comment>
<comment type="function">
    <text evidence="5">Responsible for synthesis of pseudouridine from uracil-516 in 16S ribosomal RNA.</text>
</comment>
<evidence type="ECO:0000313" key="10">
    <source>
        <dbReference type="Proteomes" id="UP001143328"/>
    </source>
</evidence>
<evidence type="ECO:0000256" key="3">
    <source>
        <dbReference type="ARBA" id="ARBA00023235"/>
    </source>
</evidence>
<reference evidence="9" key="2">
    <citation type="submission" date="2023-01" db="EMBL/GenBank/DDBJ databases">
        <authorList>
            <person name="Sun Q."/>
            <person name="Evtushenko L."/>
        </authorList>
    </citation>
    <scope>NUCLEOTIDE SEQUENCE</scope>
    <source>
        <strain evidence="9">VKM B-2935</strain>
    </source>
</reference>
<keyword evidence="10" id="KW-1185">Reference proteome</keyword>
<reference evidence="9" key="1">
    <citation type="journal article" date="2014" name="Int. J. Syst. Evol. Microbiol.">
        <title>Complete genome sequence of Corynebacterium casei LMG S-19264T (=DSM 44701T), isolated from a smear-ripened cheese.</title>
        <authorList>
            <consortium name="US DOE Joint Genome Institute (JGI-PGF)"/>
            <person name="Walter F."/>
            <person name="Albersmeier A."/>
            <person name="Kalinowski J."/>
            <person name="Ruckert C."/>
        </authorList>
    </citation>
    <scope>NUCLEOTIDE SEQUENCE</scope>
    <source>
        <strain evidence="9">VKM B-2935</strain>
    </source>
</reference>
<dbReference type="InterPro" id="IPR042092">
    <property type="entry name" value="PsdUridine_s_RsuA/RluB/E/F_cat"/>
</dbReference>
<dbReference type="GO" id="GO:0003723">
    <property type="term" value="F:RNA binding"/>
    <property type="evidence" value="ECO:0007669"/>
    <property type="project" value="UniProtKB-KW"/>
</dbReference>
<name>A0A9W6K4G4_9PSED</name>
<gene>
    <name evidence="9" type="ORF">GCM10017655_11330</name>
</gene>